<evidence type="ECO:0000313" key="1">
    <source>
        <dbReference type="EMBL" id="MDA7426764.1"/>
    </source>
</evidence>
<proteinExistence type="predicted"/>
<gene>
    <name evidence="1" type="ORF">PFY00_18675</name>
</gene>
<accession>A0ABT4XXT9</accession>
<name>A0ABT4XXT9_9RHOB</name>
<reference evidence="1 2" key="1">
    <citation type="submission" date="2023-01" db="EMBL/GenBank/DDBJ databases">
        <title>Thalassococcus onchidii sp. nov., isolated from a marine invertebrate from the South China Sea.</title>
        <authorList>
            <person name="Xu S."/>
            <person name="Liu Z."/>
            <person name="Xu Y."/>
        </authorList>
    </citation>
    <scope>NUCLEOTIDE SEQUENCE [LARGE SCALE GENOMIC DNA]</scope>
    <source>
        <strain evidence="1 2">KCTC 32084</strain>
    </source>
</reference>
<dbReference type="RefSeq" id="WP_271434119.1">
    <property type="nucleotide sequence ID" value="NZ_JAQIOY010000012.1"/>
</dbReference>
<keyword evidence="2" id="KW-1185">Reference proteome</keyword>
<dbReference type="Proteomes" id="UP001210720">
    <property type="component" value="Unassembled WGS sequence"/>
</dbReference>
<evidence type="ECO:0000313" key="2">
    <source>
        <dbReference type="Proteomes" id="UP001210720"/>
    </source>
</evidence>
<organism evidence="1 2">
    <name type="scientific">Thalassococcus lentus</name>
    <dbReference type="NCBI Taxonomy" id="1210524"/>
    <lineage>
        <taxon>Bacteria</taxon>
        <taxon>Pseudomonadati</taxon>
        <taxon>Pseudomonadota</taxon>
        <taxon>Alphaproteobacteria</taxon>
        <taxon>Rhodobacterales</taxon>
        <taxon>Roseobacteraceae</taxon>
        <taxon>Thalassococcus</taxon>
    </lineage>
</organism>
<comment type="caution">
    <text evidence="1">The sequence shown here is derived from an EMBL/GenBank/DDBJ whole genome shotgun (WGS) entry which is preliminary data.</text>
</comment>
<protein>
    <submittedName>
        <fullName evidence="1">Uncharacterized protein</fullName>
    </submittedName>
</protein>
<dbReference type="EMBL" id="JAQIOY010000012">
    <property type="protein sequence ID" value="MDA7426764.1"/>
    <property type="molecule type" value="Genomic_DNA"/>
</dbReference>
<sequence>MTTSRDQLHQNCLAIAYVLESNTENTISDFLDDALSIEYTVDGRKKFLGAEILVAFGGPTIWVNTRTDTIEGSWGDTTVNMRYYDAQDLQAYCQDLFDASSGH</sequence>